<comment type="subcellular location">
    <subcellularLocation>
        <location evidence="1">Cell membrane</location>
        <topology evidence="1">Multi-pass membrane protein</topology>
    </subcellularLocation>
</comment>
<evidence type="ECO:0000259" key="9">
    <source>
        <dbReference type="Pfam" id="PF13231"/>
    </source>
</evidence>
<name>A0A9D0YQK6_AQUAO</name>
<keyword evidence="6 8" id="KW-1133">Transmembrane helix</keyword>
<dbReference type="PANTHER" id="PTHR33908">
    <property type="entry name" value="MANNOSYLTRANSFERASE YKCB-RELATED"/>
    <property type="match status" value="1"/>
</dbReference>
<evidence type="ECO:0000256" key="1">
    <source>
        <dbReference type="ARBA" id="ARBA00004651"/>
    </source>
</evidence>
<organism evidence="10 11">
    <name type="scientific">Aquifex aeolicus</name>
    <dbReference type="NCBI Taxonomy" id="63363"/>
    <lineage>
        <taxon>Bacteria</taxon>
        <taxon>Pseudomonadati</taxon>
        <taxon>Aquificota</taxon>
        <taxon>Aquificia</taxon>
        <taxon>Aquificales</taxon>
        <taxon>Aquificaceae</taxon>
        <taxon>Aquifex</taxon>
    </lineage>
</organism>
<feature type="transmembrane region" description="Helical" evidence="8">
    <location>
        <begin position="98"/>
        <end position="119"/>
    </location>
</feature>
<keyword evidence="7 8" id="KW-0472">Membrane</keyword>
<feature type="transmembrane region" description="Helical" evidence="8">
    <location>
        <begin position="293"/>
        <end position="313"/>
    </location>
</feature>
<dbReference type="Pfam" id="PF13231">
    <property type="entry name" value="PMT_2"/>
    <property type="match status" value="1"/>
</dbReference>
<gene>
    <name evidence="10" type="ORF">EYH37_05065</name>
</gene>
<evidence type="ECO:0000256" key="5">
    <source>
        <dbReference type="ARBA" id="ARBA00022692"/>
    </source>
</evidence>
<proteinExistence type="predicted"/>
<keyword evidence="2" id="KW-1003">Cell membrane</keyword>
<keyword evidence="5 8" id="KW-0812">Transmembrane</keyword>
<dbReference type="InterPro" id="IPR050297">
    <property type="entry name" value="LipidA_mod_glycosyltrf_83"/>
</dbReference>
<dbReference type="InterPro" id="IPR038731">
    <property type="entry name" value="RgtA/B/C-like"/>
</dbReference>
<evidence type="ECO:0000256" key="4">
    <source>
        <dbReference type="ARBA" id="ARBA00022679"/>
    </source>
</evidence>
<feature type="transmembrane region" description="Helical" evidence="8">
    <location>
        <begin position="7"/>
        <end position="25"/>
    </location>
</feature>
<protein>
    <submittedName>
        <fullName evidence="10">Glycosyltransferase family 39 protein</fullName>
    </submittedName>
</protein>
<feature type="transmembrane region" description="Helical" evidence="8">
    <location>
        <begin position="190"/>
        <end position="208"/>
    </location>
</feature>
<feature type="transmembrane region" description="Helical" evidence="8">
    <location>
        <begin position="157"/>
        <end position="178"/>
    </location>
</feature>
<keyword evidence="3" id="KW-0328">Glycosyltransferase</keyword>
<dbReference type="PANTHER" id="PTHR33908:SF11">
    <property type="entry name" value="MEMBRANE PROTEIN"/>
    <property type="match status" value="1"/>
</dbReference>
<evidence type="ECO:0000256" key="3">
    <source>
        <dbReference type="ARBA" id="ARBA00022676"/>
    </source>
</evidence>
<dbReference type="Proteomes" id="UP000606463">
    <property type="component" value="Unassembled WGS sequence"/>
</dbReference>
<dbReference type="GO" id="GO:0009103">
    <property type="term" value="P:lipopolysaccharide biosynthetic process"/>
    <property type="evidence" value="ECO:0007669"/>
    <property type="project" value="UniProtKB-ARBA"/>
</dbReference>
<evidence type="ECO:0000256" key="8">
    <source>
        <dbReference type="SAM" id="Phobius"/>
    </source>
</evidence>
<dbReference type="GO" id="GO:0005886">
    <property type="term" value="C:plasma membrane"/>
    <property type="evidence" value="ECO:0007669"/>
    <property type="project" value="UniProtKB-SubCell"/>
</dbReference>
<feature type="transmembrane region" description="Helical" evidence="8">
    <location>
        <begin position="68"/>
        <end position="86"/>
    </location>
</feature>
<keyword evidence="4" id="KW-0808">Transferase</keyword>
<dbReference type="AlphaFoldDB" id="A0A9D0YQK6"/>
<sequence length="509" mass="59775">MFKTFLVINFFILLLRFVYILITPFDLFPEEAQYWDWSRHLDLSYYSKPPLIAYLNFISTSLLGNTEFAVRFWPAIFGFLSSLLIFQLSKELFKSEKIAFWLGLLPNAFVGFNALSFIFTTDTPLFFFWGLSFYLLYKAVATERTGWWLSLGMAGGLGFWAKYSQAFFFPLGVAYILLKKPRLFKTYKPYLAMGIGFLFTLPVLYWNYTHGWVSFKHVLGLSGVGKVYRFPQWESFWNFLISQVFLLGVGFFFYLLWGWVKNLSPKKVFFPLTLFSLPPYLLFQLWALKKSVYGNWAGFAYFTGGILAGYYYLKGFRRYTLPSLAVLFLSLFLSAVAFYPPIIDKLGLSRLLPPSKDPTRVAIGWENLGGFVSRFYNPKTDFIFSNLYQISAEMAFYVKGNPQTYVFNYYQRMNQYNLWQAKSFDLLRRFLKGEKLSPHEVFVWEKLKGKNGIFVTYFGSPPKAIMDSFDRLVWTKLFTVYWRGKPIKTFYIHYLEGFKGRYKPEIKGF</sequence>
<reference evidence="10" key="1">
    <citation type="journal article" date="2020" name="ISME J.">
        <title>Gammaproteobacteria mediating utilization of methyl-, sulfur- and petroleum organic compounds in deep ocean hydrothermal plumes.</title>
        <authorList>
            <person name="Zhou Z."/>
            <person name="Liu Y."/>
            <person name="Pan J."/>
            <person name="Cron B.R."/>
            <person name="Toner B.M."/>
            <person name="Anantharaman K."/>
            <person name="Breier J.A."/>
            <person name="Dick G.J."/>
            <person name="Li M."/>
        </authorList>
    </citation>
    <scope>NUCLEOTIDE SEQUENCE</scope>
    <source>
        <strain evidence="10">SZUA-1501</strain>
    </source>
</reference>
<accession>A0A9D0YQK6</accession>
<feature type="transmembrane region" description="Helical" evidence="8">
    <location>
        <begin position="325"/>
        <end position="343"/>
    </location>
</feature>
<evidence type="ECO:0000313" key="10">
    <source>
        <dbReference type="EMBL" id="HIP98713.1"/>
    </source>
</evidence>
<comment type="caution">
    <text evidence="10">The sequence shown here is derived from an EMBL/GenBank/DDBJ whole genome shotgun (WGS) entry which is preliminary data.</text>
</comment>
<feature type="domain" description="Glycosyltransferase RgtA/B/C/D-like" evidence="9">
    <location>
        <begin position="47"/>
        <end position="206"/>
    </location>
</feature>
<evidence type="ECO:0000256" key="7">
    <source>
        <dbReference type="ARBA" id="ARBA00023136"/>
    </source>
</evidence>
<feature type="transmembrane region" description="Helical" evidence="8">
    <location>
        <begin position="236"/>
        <end position="256"/>
    </location>
</feature>
<feature type="transmembrane region" description="Helical" evidence="8">
    <location>
        <begin position="268"/>
        <end position="287"/>
    </location>
</feature>
<dbReference type="EMBL" id="DQVE01000051">
    <property type="protein sequence ID" value="HIP98713.1"/>
    <property type="molecule type" value="Genomic_DNA"/>
</dbReference>
<evidence type="ECO:0000256" key="6">
    <source>
        <dbReference type="ARBA" id="ARBA00022989"/>
    </source>
</evidence>
<dbReference type="GO" id="GO:0016763">
    <property type="term" value="F:pentosyltransferase activity"/>
    <property type="evidence" value="ECO:0007669"/>
    <property type="project" value="TreeGrafter"/>
</dbReference>
<evidence type="ECO:0000256" key="2">
    <source>
        <dbReference type="ARBA" id="ARBA00022475"/>
    </source>
</evidence>
<evidence type="ECO:0000313" key="11">
    <source>
        <dbReference type="Proteomes" id="UP000606463"/>
    </source>
</evidence>